<comment type="similarity">
    <text evidence="1">Belongs to the 2-hydroxycarboxylate transporter (2-HCT) (TC 2.A.24) family.</text>
</comment>
<dbReference type="RefSeq" id="WP_115311959.1">
    <property type="nucleotide sequence ID" value="NZ_UGTH01000001.1"/>
</dbReference>
<feature type="transmembrane region" description="Helical" evidence="2">
    <location>
        <begin position="407"/>
        <end position="427"/>
    </location>
</feature>
<feature type="transmembrane region" description="Helical" evidence="2">
    <location>
        <begin position="314"/>
        <end position="334"/>
    </location>
</feature>
<dbReference type="AlphaFoldDB" id="A0A379D9D6"/>
<keyword evidence="2" id="KW-1133">Transmembrane helix</keyword>
<feature type="transmembrane region" description="Helical" evidence="2">
    <location>
        <begin position="96"/>
        <end position="114"/>
    </location>
</feature>
<keyword evidence="1 2" id="KW-0472">Membrane</keyword>
<evidence type="ECO:0000313" key="4">
    <source>
        <dbReference type="Proteomes" id="UP000254777"/>
    </source>
</evidence>
<dbReference type="InterPro" id="IPR004679">
    <property type="entry name" value="2-OHcarboxylate_transport"/>
</dbReference>
<dbReference type="GO" id="GO:0005886">
    <property type="term" value="C:plasma membrane"/>
    <property type="evidence" value="ECO:0007669"/>
    <property type="project" value="UniProtKB-UniRule"/>
</dbReference>
<feature type="transmembrane region" description="Helical" evidence="2">
    <location>
        <begin position="346"/>
        <end position="366"/>
    </location>
</feature>
<evidence type="ECO:0000313" key="3">
    <source>
        <dbReference type="EMBL" id="SUB74616.1"/>
    </source>
</evidence>
<feature type="transmembrane region" description="Helical" evidence="2">
    <location>
        <begin position="57"/>
        <end position="76"/>
    </location>
</feature>
<organism evidence="3 4">
    <name type="scientific">Peptoniphilus indolicus</name>
    <dbReference type="NCBI Taxonomy" id="33030"/>
    <lineage>
        <taxon>Bacteria</taxon>
        <taxon>Bacillati</taxon>
        <taxon>Bacillota</taxon>
        <taxon>Tissierellia</taxon>
        <taxon>Tissierellales</taxon>
        <taxon>Peptoniphilaceae</taxon>
        <taxon>Peptoniphilus</taxon>
    </lineage>
</organism>
<protein>
    <submittedName>
        <fullName evidence="3">Citrate transporter</fullName>
    </submittedName>
</protein>
<feature type="transmembrane region" description="Helical" evidence="2">
    <location>
        <begin position="190"/>
        <end position="212"/>
    </location>
</feature>
<dbReference type="GO" id="GO:0015293">
    <property type="term" value="F:symporter activity"/>
    <property type="evidence" value="ECO:0007669"/>
    <property type="project" value="UniProtKB-UniRule"/>
</dbReference>
<feature type="transmembrane region" description="Helical" evidence="2">
    <location>
        <begin position="250"/>
        <end position="272"/>
    </location>
</feature>
<dbReference type="GO" id="GO:0008514">
    <property type="term" value="F:organic anion transmembrane transporter activity"/>
    <property type="evidence" value="ECO:0007669"/>
    <property type="project" value="InterPro"/>
</dbReference>
<dbReference type="PIRSF" id="PIRSF005348">
    <property type="entry name" value="YxkH"/>
    <property type="match status" value="1"/>
</dbReference>
<dbReference type="Pfam" id="PF03390">
    <property type="entry name" value="2HCT"/>
    <property type="match status" value="1"/>
</dbReference>
<evidence type="ECO:0000256" key="1">
    <source>
        <dbReference type="PIRNR" id="PIRNR005348"/>
    </source>
</evidence>
<keyword evidence="1" id="KW-0813">Transport</keyword>
<keyword evidence="1" id="KW-0769">Symport</keyword>
<feature type="transmembrane region" description="Helical" evidence="2">
    <location>
        <begin position="126"/>
        <end position="150"/>
    </location>
</feature>
<feature type="transmembrane region" description="Helical" evidence="2">
    <location>
        <begin position="284"/>
        <end position="302"/>
    </location>
</feature>
<dbReference type="Proteomes" id="UP000254777">
    <property type="component" value="Unassembled WGS sequence"/>
</dbReference>
<dbReference type="PANTHER" id="PTHR40033">
    <property type="entry name" value="NA(+)-MALATE SYMPORTER"/>
    <property type="match status" value="1"/>
</dbReference>
<evidence type="ECO:0000256" key="2">
    <source>
        <dbReference type="SAM" id="Phobius"/>
    </source>
</evidence>
<accession>A0A379D9D6</accession>
<sequence length="428" mass="44934">MNKKYFGMSIPMLLALSIGVLAATYLGVLTTDIVGGVALMLVIGVILNEIGDRIPIWNTYVGGGLVLAFLGTAALKDYKVIPEQYIELMDQVTSDMGILNLFIIVLITGSILGLNRELMLKSFAGYIPAILGGLAGASLLGILGGMVFGVSPTETLIKYVLPVMGGGNGAGAVPLSQIYERVTGNSAGDYYSFAIAILTIANIFAIISGGVLNKIGNSKKSLTGDKTNLMRNSSEIVYTEDNYEPGIKEYVGAMLLGLTFYQVGVVFSKTLWPMVSTQVPIHQFAWMIVFVALANGLGIIPGELRTACKKMQTFFTKNMILIIMVGVGADTSLFELGAAITLSNTVMALLIVIGAILGSAIIGYFVGFYPIDSAVTAGLCMANRGGSGDIAVLGAADRMGLISYAQLSSRLGGGMVLVIGSIVFGLLL</sequence>
<proteinExistence type="inferred from homology"/>
<reference evidence="3 4" key="1">
    <citation type="submission" date="2018-06" db="EMBL/GenBank/DDBJ databases">
        <authorList>
            <consortium name="Pathogen Informatics"/>
            <person name="Doyle S."/>
        </authorList>
    </citation>
    <scope>NUCLEOTIDE SEQUENCE [LARGE SCALE GENOMIC DNA]</scope>
    <source>
        <strain evidence="3 4">NCTC11088</strain>
    </source>
</reference>
<keyword evidence="2" id="KW-0812">Transmembrane</keyword>
<feature type="transmembrane region" description="Helical" evidence="2">
    <location>
        <begin position="32"/>
        <end position="50"/>
    </location>
</feature>
<gene>
    <name evidence="3" type="primary">citS</name>
    <name evidence="3" type="ORF">NCTC11088_00369</name>
</gene>
<name>A0A379D9D6_9FIRM</name>
<dbReference type="EMBL" id="UGTH01000001">
    <property type="protein sequence ID" value="SUB74616.1"/>
    <property type="molecule type" value="Genomic_DNA"/>
</dbReference>
<dbReference type="PANTHER" id="PTHR40033:SF1">
    <property type="entry name" value="CITRATE-SODIUM SYMPORTER"/>
    <property type="match status" value="1"/>
</dbReference>